<gene>
    <name evidence="1" type="ORF">DIABBA_LOCUS12451</name>
</gene>
<evidence type="ECO:0008006" key="3">
    <source>
        <dbReference type="Google" id="ProtNLM"/>
    </source>
</evidence>
<dbReference type="OrthoDB" id="8189655at2759"/>
<sequence>MFKSKENLSANKDSLPSISTVERWITEFKRRRKSLEDDPRGGRPKTATTSVIVEKIQDIVVENHRVTEKYLIEALVISLDRVSNILTEVLGFGKL</sequence>
<name>A0A9N9TBD0_DIABA</name>
<dbReference type="Proteomes" id="UP001153709">
    <property type="component" value="Chromosome 8"/>
</dbReference>
<proteinExistence type="predicted"/>
<accession>A0A9N9TBD0</accession>
<dbReference type="InterPro" id="IPR052709">
    <property type="entry name" value="Transposase-MT_Hybrid"/>
</dbReference>
<dbReference type="PANTHER" id="PTHR46060:SF1">
    <property type="entry name" value="MARINER MOS1 TRANSPOSASE-LIKE PROTEIN"/>
    <property type="match status" value="1"/>
</dbReference>
<dbReference type="AlphaFoldDB" id="A0A9N9TBD0"/>
<protein>
    <recommendedName>
        <fullName evidence="3">Transposase</fullName>
    </recommendedName>
</protein>
<dbReference type="EMBL" id="OU898283">
    <property type="protein sequence ID" value="CAG9839714.1"/>
    <property type="molecule type" value="Genomic_DNA"/>
</dbReference>
<reference evidence="1" key="1">
    <citation type="submission" date="2022-01" db="EMBL/GenBank/DDBJ databases">
        <authorList>
            <person name="King R."/>
        </authorList>
    </citation>
    <scope>NUCLEOTIDE SEQUENCE</scope>
</reference>
<organism evidence="1 2">
    <name type="scientific">Diabrotica balteata</name>
    <name type="common">Banded cucumber beetle</name>
    <dbReference type="NCBI Taxonomy" id="107213"/>
    <lineage>
        <taxon>Eukaryota</taxon>
        <taxon>Metazoa</taxon>
        <taxon>Ecdysozoa</taxon>
        <taxon>Arthropoda</taxon>
        <taxon>Hexapoda</taxon>
        <taxon>Insecta</taxon>
        <taxon>Pterygota</taxon>
        <taxon>Neoptera</taxon>
        <taxon>Endopterygota</taxon>
        <taxon>Coleoptera</taxon>
        <taxon>Polyphaga</taxon>
        <taxon>Cucujiformia</taxon>
        <taxon>Chrysomeloidea</taxon>
        <taxon>Chrysomelidae</taxon>
        <taxon>Galerucinae</taxon>
        <taxon>Diabroticina</taxon>
        <taxon>Diabroticites</taxon>
        <taxon>Diabrotica</taxon>
    </lineage>
</organism>
<dbReference type="PANTHER" id="PTHR46060">
    <property type="entry name" value="MARINER MOS1 TRANSPOSASE-LIKE PROTEIN"/>
    <property type="match status" value="1"/>
</dbReference>
<keyword evidence="2" id="KW-1185">Reference proteome</keyword>
<evidence type="ECO:0000313" key="2">
    <source>
        <dbReference type="Proteomes" id="UP001153709"/>
    </source>
</evidence>
<evidence type="ECO:0000313" key="1">
    <source>
        <dbReference type="EMBL" id="CAG9839714.1"/>
    </source>
</evidence>